<keyword evidence="1" id="KW-0547">Nucleotide-binding</keyword>
<feature type="region of interest" description="Disordered" evidence="3">
    <location>
        <begin position="1"/>
        <end position="58"/>
    </location>
</feature>
<feature type="compositionally biased region" description="Basic and acidic residues" evidence="3">
    <location>
        <begin position="249"/>
        <end position="262"/>
    </location>
</feature>
<feature type="compositionally biased region" description="Basic and acidic residues" evidence="3">
    <location>
        <begin position="1"/>
        <end position="33"/>
    </location>
</feature>
<dbReference type="OrthoDB" id="1721827at2759"/>
<feature type="region of interest" description="Disordered" evidence="3">
    <location>
        <begin position="219"/>
        <end position="262"/>
    </location>
</feature>
<sequence length="511" mass="54879">MEIMRYQEEKKSLESRKNSSRSRGLEKKGRQAEEETLASGARHGGDSPELRRRGRREALVPVTILLVRACPEAAKAESPASPTASAPGRAEEDSAPAAPERSAGSAEDAAAAAAQKDQGADKPAAAAAESSKRKKEPEQQQPAAPWAKLLSQCSQTPHHPISSPQFSVGQSKSCNLWLKDQPVSKMLCKLRRLERIRTDKRPGDTSAVAGTEMLASASTHPKDVAAVPPASAGENSQRAVRPMASSASDKLKGRAVSPDKECENGENAIEVNSNIEDSSMDVAAAPVFPDDAANDTCHNIALVLMLILVRKSEFIKQFAEISSINQRILLSGPAGSEIYQETLVKALAKHFGARLLIVDSLLLPGVRLKHDFAATPSVGDRVRGPNYGYRGKVMLAFEDNGSSKIGVRFDKQVPDAELLRPDFATAEEVERLAMTELIEVISEENKSGPLIVLLKDVEKSFTGITESLSSLRSKLESLPSGVLIIGSPHPDGQPQREGTSVIPEKLLCTVK</sequence>
<dbReference type="PANTHER" id="PTHR45644">
    <property type="entry name" value="AAA ATPASE, PUTATIVE (AFU_ORTHOLOGUE AFUA_2G12920)-RELATED-RELATED"/>
    <property type="match status" value="1"/>
</dbReference>
<comment type="caution">
    <text evidence="4">The sequence shown here is derived from an EMBL/GenBank/DDBJ whole genome shotgun (WGS) entry which is preliminary data.</text>
</comment>
<feature type="compositionally biased region" description="Polar residues" evidence="3">
    <location>
        <begin position="151"/>
        <end position="169"/>
    </location>
</feature>
<reference evidence="4" key="1">
    <citation type="submission" date="2020-07" db="EMBL/GenBank/DDBJ databases">
        <title>Genome sequence and genetic diversity analysis of an under-domesticated orphan crop, white fonio (Digitaria exilis).</title>
        <authorList>
            <person name="Bennetzen J.L."/>
            <person name="Chen S."/>
            <person name="Ma X."/>
            <person name="Wang X."/>
            <person name="Yssel A.E.J."/>
            <person name="Chaluvadi S.R."/>
            <person name="Johnson M."/>
            <person name="Gangashetty P."/>
            <person name="Hamidou F."/>
            <person name="Sanogo M.D."/>
            <person name="Zwaenepoel A."/>
            <person name="Wallace J."/>
            <person name="Van De Peer Y."/>
            <person name="Van Deynze A."/>
        </authorList>
    </citation>
    <scope>NUCLEOTIDE SEQUENCE</scope>
    <source>
        <tissue evidence="4">Leaves</tissue>
    </source>
</reference>
<dbReference type="AlphaFoldDB" id="A0A835E8P9"/>
<feature type="compositionally biased region" description="Low complexity" evidence="3">
    <location>
        <begin position="72"/>
        <end position="87"/>
    </location>
</feature>
<accession>A0A835E8P9</accession>
<evidence type="ECO:0000256" key="2">
    <source>
        <dbReference type="ARBA" id="ARBA00022840"/>
    </source>
</evidence>
<evidence type="ECO:0000313" key="5">
    <source>
        <dbReference type="Proteomes" id="UP000636709"/>
    </source>
</evidence>
<feature type="region of interest" description="Disordered" evidence="3">
    <location>
        <begin position="72"/>
        <end position="169"/>
    </location>
</feature>
<evidence type="ECO:0000256" key="1">
    <source>
        <dbReference type="ARBA" id="ARBA00022741"/>
    </source>
</evidence>
<keyword evidence="5" id="KW-1185">Reference proteome</keyword>
<evidence type="ECO:0000256" key="3">
    <source>
        <dbReference type="SAM" id="MobiDB-lite"/>
    </source>
</evidence>
<organism evidence="4 5">
    <name type="scientific">Digitaria exilis</name>
    <dbReference type="NCBI Taxonomy" id="1010633"/>
    <lineage>
        <taxon>Eukaryota</taxon>
        <taxon>Viridiplantae</taxon>
        <taxon>Streptophyta</taxon>
        <taxon>Embryophyta</taxon>
        <taxon>Tracheophyta</taxon>
        <taxon>Spermatophyta</taxon>
        <taxon>Magnoliopsida</taxon>
        <taxon>Liliopsida</taxon>
        <taxon>Poales</taxon>
        <taxon>Poaceae</taxon>
        <taxon>PACMAD clade</taxon>
        <taxon>Panicoideae</taxon>
        <taxon>Panicodae</taxon>
        <taxon>Paniceae</taxon>
        <taxon>Anthephorinae</taxon>
        <taxon>Digitaria</taxon>
    </lineage>
</organism>
<feature type="compositionally biased region" description="Low complexity" evidence="3">
    <location>
        <begin position="100"/>
        <end position="129"/>
    </location>
</feature>
<evidence type="ECO:0000313" key="4">
    <source>
        <dbReference type="EMBL" id="KAF8668164.1"/>
    </source>
</evidence>
<name>A0A835E8P9_9POAL</name>
<proteinExistence type="predicted"/>
<dbReference type="GO" id="GO:0005741">
    <property type="term" value="C:mitochondrial outer membrane"/>
    <property type="evidence" value="ECO:0007669"/>
    <property type="project" value="TreeGrafter"/>
</dbReference>
<dbReference type="Proteomes" id="UP000636709">
    <property type="component" value="Unassembled WGS sequence"/>
</dbReference>
<protein>
    <submittedName>
        <fullName evidence="4">Uncharacterized protein</fullName>
    </submittedName>
</protein>
<dbReference type="GO" id="GO:0005524">
    <property type="term" value="F:ATP binding"/>
    <property type="evidence" value="ECO:0007669"/>
    <property type="project" value="UniProtKB-KW"/>
</dbReference>
<gene>
    <name evidence="4" type="ORF">HU200_052456</name>
</gene>
<dbReference type="InterPro" id="IPR051701">
    <property type="entry name" value="Mito_OM_Translocase_MSP1"/>
</dbReference>
<dbReference type="PANTHER" id="PTHR45644:SF73">
    <property type="entry name" value="AAA-TYPE ATPASE FAMILY PROTEIN"/>
    <property type="match status" value="1"/>
</dbReference>
<dbReference type="EMBL" id="JACEFO010002284">
    <property type="protein sequence ID" value="KAF8668164.1"/>
    <property type="molecule type" value="Genomic_DNA"/>
</dbReference>
<keyword evidence="2" id="KW-0067">ATP-binding</keyword>